<dbReference type="eggNOG" id="KOG2855">
    <property type="taxonomic scope" value="Eukaryota"/>
</dbReference>
<dbReference type="Pfam" id="PF00294">
    <property type="entry name" value="PfkB"/>
    <property type="match status" value="1"/>
</dbReference>
<organism evidence="5 6">
    <name type="scientific">Eutypa lata (strain UCR-EL1)</name>
    <name type="common">Grapevine dieback disease fungus</name>
    <name type="synonym">Eutypa armeniacae</name>
    <dbReference type="NCBI Taxonomy" id="1287681"/>
    <lineage>
        <taxon>Eukaryota</taxon>
        <taxon>Fungi</taxon>
        <taxon>Dikarya</taxon>
        <taxon>Ascomycota</taxon>
        <taxon>Pezizomycotina</taxon>
        <taxon>Sordariomycetes</taxon>
        <taxon>Xylariomycetidae</taxon>
        <taxon>Xylariales</taxon>
        <taxon>Diatrypaceae</taxon>
        <taxon>Eutypa</taxon>
    </lineage>
</organism>
<dbReference type="Proteomes" id="UP000012174">
    <property type="component" value="Unassembled WGS sequence"/>
</dbReference>
<keyword evidence="2 5" id="KW-0418">Kinase</keyword>
<evidence type="ECO:0000256" key="3">
    <source>
        <dbReference type="SAM" id="MobiDB-lite"/>
    </source>
</evidence>
<keyword evidence="6" id="KW-1185">Reference proteome</keyword>
<name>M7TAG7_EUTLA</name>
<dbReference type="SUPFAM" id="SSF53613">
    <property type="entry name" value="Ribokinase-like"/>
    <property type="match status" value="1"/>
</dbReference>
<dbReference type="HOGENOM" id="CLU_027634_2_0_1"/>
<dbReference type="InterPro" id="IPR029056">
    <property type="entry name" value="Ribokinase-like"/>
</dbReference>
<protein>
    <submittedName>
        <fullName evidence="5">Putative ribokinase protein</fullName>
    </submittedName>
</protein>
<dbReference type="PANTHER" id="PTHR10584">
    <property type="entry name" value="SUGAR KINASE"/>
    <property type="match status" value="1"/>
</dbReference>
<feature type="region of interest" description="Disordered" evidence="3">
    <location>
        <begin position="156"/>
        <end position="175"/>
    </location>
</feature>
<feature type="domain" description="Carbohydrate kinase PfkB" evidence="4">
    <location>
        <begin position="11"/>
        <end position="225"/>
    </location>
</feature>
<dbReference type="InterPro" id="IPR002139">
    <property type="entry name" value="Ribo/fructo_kinase"/>
</dbReference>
<feature type="region of interest" description="Disordered" evidence="3">
    <location>
        <begin position="57"/>
        <end position="81"/>
    </location>
</feature>
<dbReference type="PRINTS" id="PR00990">
    <property type="entry name" value="RIBOKINASE"/>
</dbReference>
<evidence type="ECO:0000313" key="6">
    <source>
        <dbReference type="Proteomes" id="UP000012174"/>
    </source>
</evidence>
<dbReference type="STRING" id="1287681.M7TAG7"/>
<feature type="compositionally biased region" description="Low complexity" evidence="3">
    <location>
        <begin position="162"/>
        <end position="175"/>
    </location>
</feature>
<evidence type="ECO:0000256" key="1">
    <source>
        <dbReference type="ARBA" id="ARBA00022679"/>
    </source>
</evidence>
<dbReference type="Gene3D" id="3.40.1190.20">
    <property type="match status" value="1"/>
</dbReference>
<sequence>MAGAAKRTPTITVLGSLNIDLVSYVSHHPLPGETMTSNRFSVSPGGKGANQAVACAKLSRPRSSASNTTGTGTGTDRHAASQETAHVRMVGAVGDASAGDGYGDLLVTNLRSQGVDTSGVVRPAGQKTGIAIIVVDEPTGQNRIILSPEANHFLQPGHFDDISSSSPSSPSSSSSSIVVSLSKELSTPRPDLLIMQLEIPVPTVLRALRAARDGGVPVLLNPAPAVPLPAEASSRAGCGTSS</sequence>
<proteinExistence type="predicted"/>
<accession>M7TAG7</accession>
<dbReference type="InterPro" id="IPR011611">
    <property type="entry name" value="PfkB_dom"/>
</dbReference>
<dbReference type="OrthoDB" id="415590at2759"/>
<dbReference type="AlphaFoldDB" id="M7TAG7"/>
<dbReference type="GO" id="GO:0006796">
    <property type="term" value="P:phosphate-containing compound metabolic process"/>
    <property type="evidence" value="ECO:0007669"/>
    <property type="project" value="UniProtKB-ARBA"/>
</dbReference>
<dbReference type="KEGG" id="ela:UCREL1_9425"/>
<dbReference type="PANTHER" id="PTHR10584:SF166">
    <property type="entry name" value="RIBOKINASE"/>
    <property type="match status" value="1"/>
</dbReference>
<evidence type="ECO:0000259" key="4">
    <source>
        <dbReference type="Pfam" id="PF00294"/>
    </source>
</evidence>
<evidence type="ECO:0000256" key="2">
    <source>
        <dbReference type="ARBA" id="ARBA00022777"/>
    </source>
</evidence>
<keyword evidence="1" id="KW-0808">Transferase</keyword>
<reference evidence="6" key="1">
    <citation type="journal article" date="2013" name="Genome Announc.">
        <title>Draft genome sequence of the grapevine dieback fungus Eutypa lata UCR-EL1.</title>
        <authorList>
            <person name="Blanco-Ulate B."/>
            <person name="Rolshausen P.E."/>
            <person name="Cantu D."/>
        </authorList>
    </citation>
    <scope>NUCLEOTIDE SEQUENCE [LARGE SCALE GENOMIC DNA]</scope>
    <source>
        <strain evidence="6">UCR-EL1</strain>
    </source>
</reference>
<evidence type="ECO:0000313" key="5">
    <source>
        <dbReference type="EMBL" id="EMR63625.1"/>
    </source>
</evidence>
<dbReference type="EMBL" id="KB707195">
    <property type="protein sequence ID" value="EMR63625.1"/>
    <property type="molecule type" value="Genomic_DNA"/>
</dbReference>
<dbReference type="GO" id="GO:0016301">
    <property type="term" value="F:kinase activity"/>
    <property type="evidence" value="ECO:0007669"/>
    <property type="project" value="UniProtKB-KW"/>
</dbReference>
<gene>
    <name evidence="5" type="ORF">UCREL1_9425</name>
</gene>